<gene>
    <name evidence="2" type="ORF">B1B_09319</name>
</gene>
<dbReference type="EMBL" id="AUZY01006154">
    <property type="protein sequence ID" value="EQD55246.1"/>
    <property type="molecule type" value="Genomic_DNA"/>
</dbReference>
<dbReference type="AlphaFoldDB" id="T1A3R7"/>
<feature type="non-terminal residue" evidence="2">
    <location>
        <position position="1"/>
    </location>
</feature>
<sequence length="92" mass="10414">RGYSGSETQGIDGTMDKASRNHPLTVRQIRRNLRITGKRSPGERPYSVIKGIFHGSHVYVTMIRRVRVKATFMCPGYNLLTLLTLKKQGRIA</sequence>
<evidence type="ECO:0000313" key="2">
    <source>
        <dbReference type="EMBL" id="EQD55246.1"/>
    </source>
</evidence>
<proteinExistence type="predicted"/>
<evidence type="ECO:0000256" key="1">
    <source>
        <dbReference type="SAM" id="MobiDB-lite"/>
    </source>
</evidence>
<accession>T1A3R7</accession>
<reference evidence="2" key="1">
    <citation type="submission" date="2013-08" db="EMBL/GenBank/DDBJ databases">
        <authorList>
            <person name="Mendez C."/>
            <person name="Richter M."/>
            <person name="Ferrer M."/>
            <person name="Sanchez J."/>
        </authorList>
    </citation>
    <scope>NUCLEOTIDE SEQUENCE</scope>
</reference>
<comment type="caution">
    <text evidence="2">The sequence shown here is derived from an EMBL/GenBank/DDBJ whole genome shotgun (WGS) entry which is preliminary data.</text>
</comment>
<feature type="region of interest" description="Disordered" evidence="1">
    <location>
        <begin position="1"/>
        <end position="23"/>
    </location>
</feature>
<organism evidence="2">
    <name type="scientific">mine drainage metagenome</name>
    <dbReference type="NCBI Taxonomy" id="410659"/>
    <lineage>
        <taxon>unclassified sequences</taxon>
        <taxon>metagenomes</taxon>
        <taxon>ecological metagenomes</taxon>
    </lineage>
</organism>
<reference evidence="2" key="2">
    <citation type="journal article" date="2014" name="ISME J.">
        <title>Microbial stratification in low pH oxic and suboxic macroscopic growths along an acid mine drainage.</title>
        <authorList>
            <person name="Mendez-Garcia C."/>
            <person name="Mesa V."/>
            <person name="Sprenger R.R."/>
            <person name="Richter M."/>
            <person name="Diez M.S."/>
            <person name="Solano J."/>
            <person name="Bargiela R."/>
            <person name="Golyshina O.V."/>
            <person name="Manteca A."/>
            <person name="Ramos J.L."/>
            <person name="Gallego J.R."/>
            <person name="Llorente I."/>
            <person name="Martins Dos Santos V.A."/>
            <person name="Jensen O.N."/>
            <person name="Pelaez A.I."/>
            <person name="Sanchez J."/>
            <person name="Ferrer M."/>
        </authorList>
    </citation>
    <scope>NUCLEOTIDE SEQUENCE</scope>
</reference>
<protein>
    <submittedName>
        <fullName evidence="2">Transposase IS4 family protein</fullName>
    </submittedName>
</protein>
<name>T1A3R7_9ZZZZ</name>
<feature type="compositionally biased region" description="Polar residues" evidence="1">
    <location>
        <begin position="1"/>
        <end position="11"/>
    </location>
</feature>